<dbReference type="Proteomes" id="UP000037267">
    <property type="component" value="Unassembled WGS sequence"/>
</dbReference>
<keyword evidence="5 8" id="KW-1133">Transmembrane helix</keyword>
<keyword evidence="7" id="KW-0479">Metal-binding</keyword>
<evidence type="ECO:0000313" key="9">
    <source>
        <dbReference type="EMBL" id="KNF07417.1"/>
    </source>
</evidence>
<name>A0A0L0W7I0_GOTPU</name>
<keyword evidence="4 8" id="KW-0812">Transmembrane</keyword>
<dbReference type="GO" id="GO:0016780">
    <property type="term" value="F:phosphotransferase activity, for other substituted phosphate groups"/>
    <property type="evidence" value="ECO:0007669"/>
    <property type="project" value="InterPro"/>
</dbReference>
<dbReference type="OrthoDB" id="2679245at2"/>
<sequence length="270" mass="29717">MNLDILSFIVGIIITIIITPFLYNMLLSSECTATNYRNEAIPVGMGLVFVLVQTVIIFLISIYKDTNILLVLGYVISMMLMGLIGAIDDLIGEKSVKGFKGHIKSLFKGELTTGGLKAIIGFLSAALISLVISESYVEMIINTFLIALFTNLINLFDLRPGRAGKMFIILGVILLLTAHETSFNFILLSALGIIIGYIRYDLKARAMMGDIGSNALGITLGIFCAITHPLKIKLIYLAILVLLHIISEFYSFSKIIEKNKILKFIDSLGR</sequence>
<dbReference type="GO" id="GO:0046872">
    <property type="term" value="F:metal ion binding"/>
    <property type="evidence" value="ECO:0007669"/>
    <property type="project" value="UniProtKB-KW"/>
</dbReference>
<feature type="binding site" evidence="7">
    <location>
        <position position="154"/>
    </location>
    <ligand>
        <name>Mg(2+)</name>
        <dbReference type="ChEBI" id="CHEBI:18420"/>
    </ligand>
</feature>
<evidence type="ECO:0000256" key="5">
    <source>
        <dbReference type="ARBA" id="ARBA00022989"/>
    </source>
</evidence>
<dbReference type="Pfam" id="PF00953">
    <property type="entry name" value="Glycos_transf_4"/>
    <property type="match status" value="1"/>
</dbReference>
<dbReference type="GO" id="GO:0005886">
    <property type="term" value="C:plasma membrane"/>
    <property type="evidence" value="ECO:0007669"/>
    <property type="project" value="UniProtKB-SubCell"/>
</dbReference>
<dbReference type="STRING" id="1503.CLPU_17c00420"/>
<evidence type="ECO:0000256" key="6">
    <source>
        <dbReference type="ARBA" id="ARBA00023136"/>
    </source>
</evidence>
<feature type="transmembrane region" description="Helical" evidence="8">
    <location>
        <begin position="234"/>
        <end position="253"/>
    </location>
</feature>
<comment type="cofactor">
    <cofactor evidence="7">
        <name>Mg(2+)</name>
        <dbReference type="ChEBI" id="CHEBI:18420"/>
    </cofactor>
</comment>
<feature type="transmembrane region" description="Helical" evidence="8">
    <location>
        <begin position="139"/>
        <end position="156"/>
    </location>
</feature>
<evidence type="ECO:0000256" key="8">
    <source>
        <dbReference type="SAM" id="Phobius"/>
    </source>
</evidence>
<feature type="transmembrane region" description="Helical" evidence="8">
    <location>
        <begin position="185"/>
        <end position="202"/>
    </location>
</feature>
<evidence type="ECO:0000256" key="1">
    <source>
        <dbReference type="ARBA" id="ARBA00004651"/>
    </source>
</evidence>
<comment type="caution">
    <text evidence="9">The sequence shown here is derived from an EMBL/GenBank/DDBJ whole genome shotgun (WGS) entry which is preliminary data.</text>
</comment>
<evidence type="ECO:0000256" key="3">
    <source>
        <dbReference type="ARBA" id="ARBA00022679"/>
    </source>
</evidence>
<evidence type="ECO:0000256" key="7">
    <source>
        <dbReference type="PIRSR" id="PIRSR600715-1"/>
    </source>
</evidence>
<feature type="binding site" evidence="7">
    <location>
        <position position="210"/>
    </location>
    <ligand>
        <name>Mg(2+)</name>
        <dbReference type="ChEBI" id="CHEBI:18420"/>
    </ligand>
</feature>
<evidence type="ECO:0000256" key="4">
    <source>
        <dbReference type="ARBA" id="ARBA00022692"/>
    </source>
</evidence>
<feature type="transmembrane region" description="Helical" evidence="8">
    <location>
        <begin position="211"/>
        <end position="228"/>
    </location>
</feature>
<dbReference type="InterPro" id="IPR000715">
    <property type="entry name" value="Glycosyl_transferase_4"/>
</dbReference>
<keyword evidence="3 9" id="KW-0808">Transferase</keyword>
<evidence type="ECO:0000313" key="10">
    <source>
        <dbReference type="Proteomes" id="UP000037267"/>
    </source>
</evidence>
<comment type="subcellular location">
    <subcellularLocation>
        <location evidence="1">Cell membrane</location>
        <topology evidence="1">Multi-pass membrane protein</topology>
    </subcellularLocation>
</comment>
<keyword evidence="10" id="KW-1185">Reference proteome</keyword>
<feature type="transmembrane region" description="Helical" evidence="8">
    <location>
        <begin position="40"/>
        <end position="62"/>
    </location>
</feature>
<dbReference type="AlphaFoldDB" id="A0A0L0W7I0"/>
<dbReference type="EMBL" id="LGSS01000017">
    <property type="protein sequence ID" value="KNF07417.1"/>
    <property type="molecule type" value="Genomic_DNA"/>
</dbReference>
<feature type="transmembrane region" description="Helical" evidence="8">
    <location>
        <begin position="6"/>
        <end position="28"/>
    </location>
</feature>
<accession>A0A0L0W7I0</accession>
<keyword evidence="6 8" id="KW-0472">Membrane</keyword>
<evidence type="ECO:0000256" key="2">
    <source>
        <dbReference type="ARBA" id="ARBA00022475"/>
    </source>
</evidence>
<dbReference type="RefSeq" id="WP_050356257.1">
    <property type="nucleotide sequence ID" value="NZ_LGSS01000017.1"/>
</dbReference>
<feature type="transmembrane region" description="Helical" evidence="8">
    <location>
        <begin position="111"/>
        <end position="133"/>
    </location>
</feature>
<gene>
    <name evidence="9" type="ORF">CLPU_17c00420</name>
</gene>
<proteinExistence type="predicted"/>
<organism evidence="9 10">
    <name type="scientific">Gottschalkia purinilytica</name>
    <name type="common">Clostridium purinilyticum</name>
    <dbReference type="NCBI Taxonomy" id="1503"/>
    <lineage>
        <taxon>Bacteria</taxon>
        <taxon>Bacillati</taxon>
        <taxon>Bacillota</taxon>
        <taxon>Tissierellia</taxon>
        <taxon>Tissierellales</taxon>
        <taxon>Gottschalkiaceae</taxon>
        <taxon>Gottschalkia</taxon>
    </lineage>
</organism>
<keyword evidence="7" id="KW-0460">Magnesium</keyword>
<keyword evidence="2" id="KW-1003">Cell membrane</keyword>
<dbReference type="PATRIC" id="fig|1503.3.peg.722"/>
<dbReference type="GO" id="GO:0044038">
    <property type="term" value="P:cell wall macromolecule biosynthetic process"/>
    <property type="evidence" value="ECO:0007669"/>
    <property type="project" value="TreeGrafter"/>
</dbReference>
<dbReference type="PANTHER" id="PTHR22926">
    <property type="entry name" value="PHOSPHO-N-ACETYLMURAMOYL-PENTAPEPTIDE-TRANSFERASE"/>
    <property type="match status" value="1"/>
</dbReference>
<dbReference type="GO" id="GO:0071555">
    <property type="term" value="P:cell wall organization"/>
    <property type="evidence" value="ECO:0007669"/>
    <property type="project" value="TreeGrafter"/>
</dbReference>
<dbReference type="PANTHER" id="PTHR22926:SF3">
    <property type="entry name" value="UNDECAPRENYL-PHOSPHATE ALPHA-N-ACETYLGLUCOSAMINYL 1-PHOSPHATE TRANSFERASE"/>
    <property type="match status" value="1"/>
</dbReference>
<protein>
    <submittedName>
        <fullName evidence="9">Putative phospho-N-acetylmuramoyl-pentapeptide-transferase</fullName>
    </submittedName>
</protein>
<feature type="transmembrane region" description="Helical" evidence="8">
    <location>
        <begin position="68"/>
        <end position="91"/>
    </location>
</feature>
<reference evidence="10" key="1">
    <citation type="submission" date="2015-07" db="EMBL/GenBank/DDBJ databases">
        <title>Draft genome sequence of the purine-degrading Gottschalkia purinilyticum DSM 1384 (formerly Clostridium purinilyticum).</title>
        <authorList>
            <person name="Poehlein A."/>
            <person name="Schiel-Bengelsdorf B."/>
            <person name="Bengelsdorf F.R."/>
            <person name="Daniel R."/>
            <person name="Duerre P."/>
        </authorList>
    </citation>
    <scope>NUCLEOTIDE SEQUENCE [LARGE SCALE GENOMIC DNA]</scope>
    <source>
        <strain evidence="10">DSM 1384</strain>
    </source>
</reference>